<dbReference type="Pfam" id="PF00231">
    <property type="entry name" value="ATP-synt"/>
    <property type="match status" value="1"/>
</dbReference>
<evidence type="ECO:0000256" key="1">
    <source>
        <dbReference type="ARBA" id="ARBA00003456"/>
    </source>
</evidence>
<evidence type="ECO:0000256" key="9">
    <source>
        <dbReference type="ARBA" id="ARBA00023310"/>
    </source>
</evidence>
<dbReference type="InterPro" id="IPR035968">
    <property type="entry name" value="ATP_synth_F1_ATPase_gsu"/>
</dbReference>
<dbReference type="Proteomes" id="UP000230903">
    <property type="component" value="Unassembled WGS sequence"/>
</dbReference>
<dbReference type="HAMAP" id="MF_00815">
    <property type="entry name" value="ATP_synth_gamma_bact"/>
    <property type="match status" value="1"/>
</dbReference>
<gene>
    <name evidence="10 11" type="primary">atpG</name>
    <name evidence="11" type="ORF">COU10_03665</name>
</gene>
<protein>
    <recommendedName>
        <fullName evidence="10">ATP synthase gamma chain</fullName>
    </recommendedName>
    <alternativeName>
        <fullName evidence="10">ATP synthase F1 sector gamma subunit</fullName>
    </alternativeName>
    <alternativeName>
        <fullName evidence="10">F-ATPase gamma subunit</fullName>
    </alternativeName>
</protein>
<name>A0A2H0UMJ0_9BACT</name>
<keyword evidence="10" id="KW-1003">Cell membrane</keyword>
<evidence type="ECO:0000313" key="11">
    <source>
        <dbReference type="EMBL" id="PIR87639.1"/>
    </source>
</evidence>
<dbReference type="NCBIfam" id="TIGR01146">
    <property type="entry name" value="ATPsyn_F1gamma"/>
    <property type="match status" value="1"/>
</dbReference>
<dbReference type="GO" id="GO:0042777">
    <property type="term" value="P:proton motive force-driven plasma membrane ATP synthesis"/>
    <property type="evidence" value="ECO:0007669"/>
    <property type="project" value="UniProtKB-UniRule"/>
</dbReference>
<keyword evidence="6 10" id="KW-0406">Ion transport</keyword>
<comment type="subcellular location">
    <subcellularLocation>
        <location evidence="10">Cell membrane</location>
        <topology evidence="10">Peripheral membrane protein</topology>
    </subcellularLocation>
    <subcellularLocation>
        <location evidence="2">Membrane</location>
        <topology evidence="2">Peripheral membrane protein</topology>
    </subcellularLocation>
</comment>
<comment type="caution">
    <text evidence="11">The sequence shown here is derived from an EMBL/GenBank/DDBJ whole genome shotgun (WGS) entry which is preliminary data.</text>
</comment>
<comment type="subunit">
    <text evidence="10">F-type ATPases have 2 components, CF(1) - the catalytic core - and CF(0) - the membrane proton channel. CF(1) has five subunits: alpha(3), beta(3), gamma(1), delta(1), epsilon(1). CF(0) has three main subunits: a, b and c.</text>
</comment>
<dbReference type="GO" id="GO:0005524">
    <property type="term" value="F:ATP binding"/>
    <property type="evidence" value="ECO:0007669"/>
    <property type="project" value="UniProtKB-UniRule"/>
</dbReference>
<organism evidence="11 12">
    <name type="scientific">Candidatus Harrisonbacteria bacterium CG10_big_fil_rev_8_21_14_0_10_45_28</name>
    <dbReference type="NCBI Taxonomy" id="1974586"/>
    <lineage>
        <taxon>Bacteria</taxon>
        <taxon>Candidatus Harrisoniibacteriota</taxon>
    </lineage>
</organism>
<dbReference type="CDD" id="cd12151">
    <property type="entry name" value="F1-ATPase_gamma"/>
    <property type="match status" value="1"/>
</dbReference>
<dbReference type="GO" id="GO:0046933">
    <property type="term" value="F:proton-transporting ATP synthase activity, rotational mechanism"/>
    <property type="evidence" value="ECO:0007669"/>
    <property type="project" value="UniProtKB-UniRule"/>
</dbReference>
<dbReference type="InterPro" id="IPR000131">
    <property type="entry name" value="ATP_synth_F1_gsu"/>
</dbReference>
<dbReference type="PANTHER" id="PTHR11693">
    <property type="entry name" value="ATP SYNTHASE GAMMA CHAIN"/>
    <property type="match status" value="1"/>
</dbReference>
<dbReference type="Gene3D" id="1.10.287.80">
    <property type="entry name" value="ATP synthase, gamma subunit, helix hairpin domain"/>
    <property type="match status" value="1"/>
</dbReference>
<keyword evidence="7 10" id="KW-0472">Membrane</keyword>
<sequence length="305" mass="33937">MASSKEIRSKISTVGNIKKITSAMEMIARTKMKRAVDGVLSVRPYALYAQELLQNLGSDKTIENPYLDKKNKNQNSNKVLLIVIAGDKGLCGGYNANIIREFRRRQKASQELDIIAIGKKAVLETKKAGLPLLSEYADIPDKITAEFIHPIAEQARKKYLTGDYKEVELLFTDFESSFVQKVRTRVILPIDLGYIASVLDESASEETKGENLAKSEISTFSPYLLEPSANIIIETIVPKLVDMSLMHALFESRASEESSRMFAMKNATENAEELKADLTLTFNRIRQQGITQEIAEIAAGAEAIK</sequence>
<evidence type="ECO:0000256" key="5">
    <source>
        <dbReference type="ARBA" id="ARBA00022781"/>
    </source>
</evidence>
<proteinExistence type="inferred from homology"/>
<evidence type="ECO:0000313" key="12">
    <source>
        <dbReference type="Proteomes" id="UP000230903"/>
    </source>
</evidence>
<dbReference type="SUPFAM" id="SSF52943">
    <property type="entry name" value="ATP synthase (F1-ATPase), gamma subunit"/>
    <property type="match status" value="1"/>
</dbReference>
<dbReference type="InterPro" id="IPR023632">
    <property type="entry name" value="ATP_synth_F1_gsu_CS"/>
</dbReference>
<dbReference type="GO" id="GO:0045259">
    <property type="term" value="C:proton-transporting ATP synthase complex"/>
    <property type="evidence" value="ECO:0007669"/>
    <property type="project" value="UniProtKB-KW"/>
</dbReference>
<keyword evidence="5 10" id="KW-0375">Hydrogen ion transport</keyword>
<dbReference type="Gene3D" id="3.40.1380.10">
    <property type="match status" value="1"/>
</dbReference>
<keyword evidence="8 10" id="KW-0139">CF(1)</keyword>
<dbReference type="EMBL" id="PFBC01000055">
    <property type="protein sequence ID" value="PIR87639.1"/>
    <property type="molecule type" value="Genomic_DNA"/>
</dbReference>
<evidence type="ECO:0000256" key="8">
    <source>
        <dbReference type="ARBA" id="ARBA00023196"/>
    </source>
</evidence>
<evidence type="ECO:0000256" key="7">
    <source>
        <dbReference type="ARBA" id="ARBA00023136"/>
    </source>
</evidence>
<accession>A0A2H0UMJ0</accession>
<reference evidence="12" key="1">
    <citation type="submission" date="2017-09" db="EMBL/GenBank/DDBJ databases">
        <title>Depth-based differentiation of microbial function through sediment-hosted aquifers and enrichment of novel symbionts in the deep terrestrial subsurface.</title>
        <authorList>
            <person name="Probst A.J."/>
            <person name="Ladd B."/>
            <person name="Jarett J.K."/>
            <person name="Geller-Mcgrath D.E."/>
            <person name="Sieber C.M.K."/>
            <person name="Emerson J.B."/>
            <person name="Anantharaman K."/>
            <person name="Thomas B.C."/>
            <person name="Malmstrom R."/>
            <person name="Stieglmeier M."/>
            <person name="Klingl A."/>
            <person name="Woyke T."/>
            <person name="Ryan C.M."/>
            <person name="Banfield J.F."/>
        </authorList>
    </citation>
    <scope>NUCLEOTIDE SEQUENCE [LARGE SCALE GENOMIC DNA]</scope>
</reference>
<dbReference type="PANTHER" id="PTHR11693:SF22">
    <property type="entry name" value="ATP SYNTHASE SUBUNIT GAMMA, MITOCHONDRIAL"/>
    <property type="match status" value="1"/>
</dbReference>
<evidence type="ECO:0000256" key="4">
    <source>
        <dbReference type="ARBA" id="ARBA00022448"/>
    </source>
</evidence>
<evidence type="ECO:0000256" key="2">
    <source>
        <dbReference type="ARBA" id="ARBA00004170"/>
    </source>
</evidence>
<evidence type="ECO:0000256" key="10">
    <source>
        <dbReference type="HAMAP-Rule" id="MF_00815"/>
    </source>
</evidence>
<evidence type="ECO:0000256" key="3">
    <source>
        <dbReference type="ARBA" id="ARBA00007681"/>
    </source>
</evidence>
<dbReference type="PRINTS" id="PR00126">
    <property type="entry name" value="ATPASEGAMMA"/>
</dbReference>
<comment type="similarity">
    <text evidence="3 10">Belongs to the ATPase gamma chain family.</text>
</comment>
<keyword evidence="9 10" id="KW-0066">ATP synthesis</keyword>
<dbReference type="AlphaFoldDB" id="A0A2H0UMJ0"/>
<keyword evidence="4 10" id="KW-0813">Transport</keyword>
<dbReference type="GO" id="GO:0005886">
    <property type="term" value="C:plasma membrane"/>
    <property type="evidence" value="ECO:0007669"/>
    <property type="project" value="UniProtKB-SubCell"/>
</dbReference>
<comment type="function">
    <text evidence="1 10">Produces ATP from ADP in the presence of a proton gradient across the membrane. The gamma chain is believed to be important in regulating ATPase activity and the flow of protons through the CF(0) complex.</text>
</comment>
<dbReference type="PROSITE" id="PS00153">
    <property type="entry name" value="ATPASE_GAMMA"/>
    <property type="match status" value="1"/>
</dbReference>
<evidence type="ECO:0000256" key="6">
    <source>
        <dbReference type="ARBA" id="ARBA00023065"/>
    </source>
</evidence>